<dbReference type="AlphaFoldDB" id="A0A195BJ74"/>
<evidence type="ECO:0000313" key="2">
    <source>
        <dbReference type="Proteomes" id="UP000078540"/>
    </source>
</evidence>
<protein>
    <submittedName>
        <fullName evidence="1">Uncharacterized protein</fullName>
    </submittedName>
</protein>
<proteinExistence type="predicted"/>
<name>A0A195BJ74_9HYME</name>
<dbReference type="EMBL" id="KQ976464">
    <property type="protein sequence ID" value="KYM84491.1"/>
    <property type="molecule type" value="Genomic_DNA"/>
</dbReference>
<keyword evidence="2" id="KW-1185">Reference proteome</keyword>
<sequence length="125" mass="14207">MRNEFVYFAKSIPRWITVASDSRCIKAATDKFPPGGAQKTAFSRRRGWIWSLVAPRSISLGRHGSRCWIPIVRRPRVHTRAPHAREDAPSARSTIRDNARGLHIVVYIYASRHKSSFKSHSAGVR</sequence>
<evidence type="ECO:0000313" key="1">
    <source>
        <dbReference type="EMBL" id="KYM84491.1"/>
    </source>
</evidence>
<dbReference type="Proteomes" id="UP000078540">
    <property type="component" value="Unassembled WGS sequence"/>
</dbReference>
<reference evidence="1 2" key="1">
    <citation type="submission" date="2015-09" db="EMBL/GenBank/DDBJ databases">
        <title>Atta colombica WGS genome.</title>
        <authorList>
            <person name="Nygaard S."/>
            <person name="Hu H."/>
            <person name="Boomsma J."/>
            <person name="Zhang G."/>
        </authorList>
    </citation>
    <scope>NUCLEOTIDE SEQUENCE [LARGE SCALE GENOMIC DNA]</scope>
    <source>
        <strain evidence="1">Treedump-2</strain>
        <tissue evidence="1">Whole body</tissue>
    </source>
</reference>
<organism evidence="1 2">
    <name type="scientific">Atta colombica</name>
    <dbReference type="NCBI Taxonomy" id="520822"/>
    <lineage>
        <taxon>Eukaryota</taxon>
        <taxon>Metazoa</taxon>
        <taxon>Ecdysozoa</taxon>
        <taxon>Arthropoda</taxon>
        <taxon>Hexapoda</taxon>
        <taxon>Insecta</taxon>
        <taxon>Pterygota</taxon>
        <taxon>Neoptera</taxon>
        <taxon>Endopterygota</taxon>
        <taxon>Hymenoptera</taxon>
        <taxon>Apocrita</taxon>
        <taxon>Aculeata</taxon>
        <taxon>Formicoidea</taxon>
        <taxon>Formicidae</taxon>
        <taxon>Myrmicinae</taxon>
        <taxon>Atta</taxon>
    </lineage>
</organism>
<accession>A0A195BJ74</accession>
<gene>
    <name evidence="1" type="ORF">ALC53_05277</name>
</gene>